<evidence type="ECO:0000313" key="2">
    <source>
        <dbReference type="EMBL" id="CAB4140239.1"/>
    </source>
</evidence>
<dbReference type="EMBL" id="LR796646">
    <property type="protein sequence ID" value="CAB4156870.1"/>
    <property type="molecule type" value="Genomic_DNA"/>
</dbReference>
<protein>
    <submittedName>
        <fullName evidence="1">Uncharacterized protein</fullName>
    </submittedName>
</protein>
<evidence type="ECO:0000313" key="1">
    <source>
        <dbReference type="EMBL" id="CAB4139932.1"/>
    </source>
</evidence>
<dbReference type="EMBL" id="LR796373">
    <property type="protein sequence ID" value="CAB4140239.1"/>
    <property type="molecule type" value="Genomic_DNA"/>
</dbReference>
<dbReference type="InterPro" id="IPR056209">
    <property type="entry name" value="SU10_adaptor"/>
</dbReference>
<gene>
    <name evidence="1" type="ORF">UFOVP356_26</name>
    <name evidence="2" type="ORF">UFOVP408_9</name>
    <name evidence="3" type="ORF">UFOVP676_6</name>
</gene>
<proteinExistence type="predicted"/>
<dbReference type="EMBL" id="LR796369">
    <property type="protein sequence ID" value="CAB4139932.1"/>
    <property type="molecule type" value="Genomic_DNA"/>
</dbReference>
<organism evidence="1">
    <name type="scientific">uncultured Caudovirales phage</name>
    <dbReference type="NCBI Taxonomy" id="2100421"/>
    <lineage>
        <taxon>Viruses</taxon>
        <taxon>Duplodnaviria</taxon>
        <taxon>Heunggongvirae</taxon>
        <taxon>Uroviricota</taxon>
        <taxon>Caudoviricetes</taxon>
        <taxon>Peduoviridae</taxon>
        <taxon>Maltschvirus</taxon>
        <taxon>Maltschvirus maltsch</taxon>
    </lineage>
</organism>
<name>A0A6J5M1D6_9CAUD</name>
<accession>A0A6J5M1D6</accession>
<sequence length="217" mass="24292">MSATYLQMVNDVLARLRSPQVGSVTDTDYSMLIGKFVNDAKRQVEDAFDWNVLRQAITVTTTAGVAAYSLVGSGQKFRELNVLNTSNYYPMLNLTFAQMQEYLQMGTPPQSAPVYYNYNGYDVNYDTKIDLFPVPDAAYTLRFNLVVPQATLASDSTVVLVPEEIVQQNAFARAIVERGEDGGLNSSEAYQLYRSMLSDYIALESTRYPENSMFISV</sequence>
<reference evidence="1" key="1">
    <citation type="submission" date="2020-04" db="EMBL/GenBank/DDBJ databases">
        <authorList>
            <person name="Chiriac C."/>
            <person name="Salcher M."/>
            <person name="Ghai R."/>
            <person name="Kavagutti S V."/>
        </authorList>
    </citation>
    <scope>NUCLEOTIDE SEQUENCE</scope>
</reference>
<evidence type="ECO:0000313" key="3">
    <source>
        <dbReference type="EMBL" id="CAB4156870.1"/>
    </source>
</evidence>
<dbReference type="Pfam" id="PF24175">
    <property type="entry name" value="SU10_adaptor"/>
    <property type="match status" value="1"/>
</dbReference>